<keyword evidence="2" id="KW-0328">Glycosyltransferase</keyword>
<reference evidence="11" key="1">
    <citation type="submission" date="2014-03" db="EMBL/GenBank/DDBJ databases">
        <authorList>
            <person name="Aksoy S."/>
            <person name="Warren W."/>
            <person name="Wilson R.K."/>
        </authorList>
    </citation>
    <scope>NUCLEOTIDE SEQUENCE [LARGE SCALE GENOMIC DNA]</scope>
    <source>
        <strain evidence="11">IAEA</strain>
    </source>
</reference>
<evidence type="ECO:0000256" key="7">
    <source>
        <dbReference type="SAM" id="MobiDB-lite"/>
    </source>
</evidence>
<dbReference type="STRING" id="7398.A0A1A9Z0G4"/>
<feature type="compositionally biased region" description="Pro residues" evidence="7">
    <location>
        <begin position="59"/>
        <end position="68"/>
    </location>
</feature>
<evidence type="ECO:0000313" key="11">
    <source>
        <dbReference type="Proteomes" id="UP000092445"/>
    </source>
</evidence>
<dbReference type="InterPro" id="IPR001173">
    <property type="entry name" value="Glyco_trans_2-like"/>
</dbReference>
<evidence type="ECO:0000256" key="5">
    <source>
        <dbReference type="ARBA" id="ARBA00022989"/>
    </source>
</evidence>
<evidence type="ECO:0000256" key="8">
    <source>
        <dbReference type="SAM" id="Phobius"/>
    </source>
</evidence>
<dbReference type="PANTHER" id="PTHR48090">
    <property type="entry name" value="UNDECAPRENYL-PHOSPHATE 4-DEOXY-4-FORMAMIDO-L-ARABINOSE TRANSFERASE-RELATED"/>
    <property type="match status" value="1"/>
</dbReference>
<keyword evidence="4 8" id="KW-0812">Transmembrane</keyword>
<dbReference type="Gene3D" id="3.90.550.10">
    <property type="entry name" value="Spore Coat Polysaccharide Biosynthesis Protein SpsA, Chain A"/>
    <property type="match status" value="1"/>
</dbReference>
<evidence type="ECO:0000256" key="2">
    <source>
        <dbReference type="ARBA" id="ARBA00022676"/>
    </source>
</evidence>
<feature type="compositionally biased region" description="Polar residues" evidence="7">
    <location>
        <begin position="1"/>
        <end position="19"/>
    </location>
</feature>
<sequence>MKPIFTTSSCRLNQRSSSPFPDCPPTIITFPPAGSPPLANPLPIRPPLPPPQITCLPKYDPPPSPPSSETPSADAAPPVPTSTLTDENDVASSPARAGHRTPTLFGHACTTAASAPAFHADFPCPRRGSIDAAFGEGLDIQQAATTEIIDYRLHGFWHRSQRLAVAVSGVAELELNQYNIEVVFINDGSTDNTESLINVLEISDPMVKAISFTRNFGKEPALFAGLEHATGDAIISIDMIEKWRAGADVVLAKRIDRTTDGKLKRKTAEWFYRLHNKISTQKIEEHVGDFRLISREVVENITCLPERNLFMKGLLSWMSGKVEMVTYTRAERSAGSSKFSWWKLWNLALEGITSFSTIPLRMWTYIGFGVASLSFLYGLWMTVDKLLFGNPVPGYPSLMVAILFIGGVQLIGIGVLAPILSSFAFSVVYIAQPASHNITNLYGLCFTFYI</sequence>
<dbReference type="CDD" id="cd04187">
    <property type="entry name" value="DPM1_like_bac"/>
    <property type="match status" value="1"/>
</dbReference>
<dbReference type="Pfam" id="PF00535">
    <property type="entry name" value="Glycos_transf_2"/>
    <property type="match status" value="1"/>
</dbReference>
<dbReference type="AlphaFoldDB" id="A0A1A9Z0G4"/>
<comment type="subcellular location">
    <subcellularLocation>
        <location evidence="1">Membrane</location>
        <topology evidence="1">Multi-pass membrane protein</topology>
    </subcellularLocation>
</comment>
<feature type="compositionally biased region" description="Pro residues" evidence="7">
    <location>
        <begin position="33"/>
        <end position="52"/>
    </location>
</feature>
<proteinExistence type="predicted"/>
<reference evidence="10" key="2">
    <citation type="submission" date="2020-05" db="UniProtKB">
        <authorList>
            <consortium name="EnsemblMetazoa"/>
        </authorList>
    </citation>
    <scope>IDENTIFICATION</scope>
    <source>
        <strain evidence="10">IAEA</strain>
    </source>
</reference>
<dbReference type="EnsemblMetazoa" id="GPAI000250-RA">
    <property type="protein sequence ID" value="GPAI000250-PA"/>
    <property type="gene ID" value="GPAI000250"/>
</dbReference>
<evidence type="ECO:0000259" key="9">
    <source>
        <dbReference type="Pfam" id="PF00535"/>
    </source>
</evidence>
<keyword evidence="6 8" id="KW-0472">Membrane</keyword>
<evidence type="ECO:0000256" key="4">
    <source>
        <dbReference type="ARBA" id="ARBA00022692"/>
    </source>
</evidence>
<organism evidence="10 11">
    <name type="scientific">Glossina pallidipes</name>
    <name type="common">Tsetse fly</name>
    <dbReference type="NCBI Taxonomy" id="7398"/>
    <lineage>
        <taxon>Eukaryota</taxon>
        <taxon>Metazoa</taxon>
        <taxon>Ecdysozoa</taxon>
        <taxon>Arthropoda</taxon>
        <taxon>Hexapoda</taxon>
        <taxon>Insecta</taxon>
        <taxon>Pterygota</taxon>
        <taxon>Neoptera</taxon>
        <taxon>Endopterygota</taxon>
        <taxon>Diptera</taxon>
        <taxon>Brachycera</taxon>
        <taxon>Muscomorpha</taxon>
        <taxon>Hippoboscoidea</taxon>
        <taxon>Glossinidae</taxon>
        <taxon>Glossina</taxon>
    </lineage>
</organism>
<dbReference type="GO" id="GO:0016757">
    <property type="term" value="F:glycosyltransferase activity"/>
    <property type="evidence" value="ECO:0007669"/>
    <property type="project" value="UniProtKB-KW"/>
</dbReference>
<dbReference type="InterPro" id="IPR029044">
    <property type="entry name" value="Nucleotide-diphossugar_trans"/>
</dbReference>
<evidence type="ECO:0000313" key="10">
    <source>
        <dbReference type="EnsemblMetazoa" id="GPAI000250-PA"/>
    </source>
</evidence>
<name>A0A1A9Z0G4_GLOPL</name>
<evidence type="ECO:0000256" key="6">
    <source>
        <dbReference type="ARBA" id="ARBA00023136"/>
    </source>
</evidence>
<accession>A0A1A9Z0G4</accession>
<dbReference type="GO" id="GO:0005886">
    <property type="term" value="C:plasma membrane"/>
    <property type="evidence" value="ECO:0007669"/>
    <property type="project" value="TreeGrafter"/>
</dbReference>
<dbReference type="SUPFAM" id="SSF53448">
    <property type="entry name" value="Nucleotide-diphospho-sugar transferases"/>
    <property type="match status" value="1"/>
</dbReference>
<dbReference type="InterPro" id="IPR050256">
    <property type="entry name" value="Glycosyltransferase_2"/>
</dbReference>
<protein>
    <recommendedName>
        <fullName evidence="9">Glycosyltransferase 2-like domain-containing protein</fullName>
    </recommendedName>
</protein>
<dbReference type="PANTHER" id="PTHR48090:SF1">
    <property type="entry name" value="PROPHAGE BACTOPRENOL GLUCOSYL TRANSFERASE HOMOLOG"/>
    <property type="match status" value="1"/>
</dbReference>
<feature type="domain" description="Glycosyltransferase 2-like" evidence="9">
    <location>
        <begin position="160"/>
        <end position="301"/>
    </location>
</feature>
<keyword evidence="5 8" id="KW-1133">Transmembrane helix</keyword>
<dbReference type="VEuPathDB" id="VectorBase:GPAI000250"/>
<evidence type="ECO:0000256" key="1">
    <source>
        <dbReference type="ARBA" id="ARBA00004141"/>
    </source>
</evidence>
<keyword evidence="11" id="KW-1185">Reference proteome</keyword>
<dbReference type="Proteomes" id="UP000092445">
    <property type="component" value="Unassembled WGS sequence"/>
</dbReference>
<feature type="transmembrane region" description="Helical" evidence="8">
    <location>
        <begin position="400"/>
        <end position="431"/>
    </location>
</feature>
<feature type="region of interest" description="Disordered" evidence="7">
    <location>
        <begin position="1"/>
        <end position="99"/>
    </location>
</feature>
<keyword evidence="3" id="KW-0808">Transferase</keyword>
<feature type="transmembrane region" description="Helical" evidence="8">
    <location>
        <begin position="362"/>
        <end position="380"/>
    </location>
</feature>
<evidence type="ECO:0000256" key="3">
    <source>
        <dbReference type="ARBA" id="ARBA00022679"/>
    </source>
</evidence>